<evidence type="ECO:0000313" key="1">
    <source>
        <dbReference type="EMBL" id="EFQ07060.1"/>
    </source>
</evidence>
<gene>
    <name evidence="1" type="ORF">HMPREF9436_01448</name>
</gene>
<dbReference type="EMBL" id="AECU01000118">
    <property type="protein sequence ID" value="EFQ07060.1"/>
    <property type="molecule type" value="Genomic_DNA"/>
</dbReference>
<sequence>MSDEKNSGNTFNINAVPSCIDEPVKAVLNPGANQIGTLFGDLLAMATSKIHFSAEKMRLQQAHDLEEFKKSLSDKLNAKPAECLVEPRMQVVGPAVENAKFCMDEPQIRKMFQNLLANSADIRYQSQVHPSFSAMIAQMSPLDAENLELFKGGRTLPIARYKYTLENDGERAAFTNCFLKNPKMIHATDIDLQATSLSSLERQGLIEIRYDCWLLDEKLYDVFIKNELRDILESELLQMKACEAKINDRKVRSLDFDKGIVRLTPLGKTFVSVCFDI</sequence>
<dbReference type="OrthoDB" id="2339567at2"/>
<dbReference type="Gene3D" id="3.30.110.190">
    <property type="match status" value="1"/>
</dbReference>
<name>E2ZIF4_9FIRM</name>
<comment type="caution">
    <text evidence="1">The sequence shown here is derived from an EMBL/GenBank/DDBJ whole genome shotgun (WGS) entry which is preliminary data.</text>
</comment>
<dbReference type="STRING" id="748224.HMPREF9436_01448"/>
<dbReference type="Proteomes" id="UP000006028">
    <property type="component" value="Unassembled WGS sequence"/>
</dbReference>
<accession>E2ZIF4</accession>
<dbReference type="BioCyc" id="FCF748224-HMP:GTSS-130-MONOMER"/>
<dbReference type="RefSeq" id="WP_005941784.1">
    <property type="nucleotide sequence ID" value="NZ_GL538315.1"/>
</dbReference>
<reference evidence="1 2" key="1">
    <citation type="submission" date="2010-08" db="EMBL/GenBank/DDBJ databases">
        <authorList>
            <person name="Weinstock G."/>
            <person name="Sodergren E."/>
            <person name="Clifton S."/>
            <person name="Fulton L."/>
            <person name="Fulton B."/>
            <person name="Courtney L."/>
            <person name="Fronick C."/>
            <person name="Harrison M."/>
            <person name="Strong C."/>
            <person name="Farmer C."/>
            <person name="Delahaunty K."/>
            <person name="Markovic C."/>
            <person name="Hall O."/>
            <person name="Minx P."/>
            <person name="Tomlinson C."/>
            <person name="Mitreva M."/>
            <person name="Hou S."/>
            <person name="Chen J."/>
            <person name="Wollam A."/>
            <person name="Pepin K.H."/>
            <person name="Johnson M."/>
            <person name="Bhonagiri V."/>
            <person name="Zhang X."/>
            <person name="Suruliraj S."/>
            <person name="Warren W."/>
            <person name="Chinwalla A."/>
            <person name="Mardis E.R."/>
            <person name="Wilson R.K."/>
        </authorList>
    </citation>
    <scope>NUCLEOTIDE SEQUENCE [LARGE SCALE GENOMIC DNA]</scope>
    <source>
        <strain evidence="1 2">KLE1255</strain>
    </source>
</reference>
<dbReference type="eggNOG" id="ENOG5031DEQ">
    <property type="taxonomic scope" value="Bacteria"/>
</dbReference>
<dbReference type="InterPro" id="IPR025506">
    <property type="entry name" value="Abi_alpha"/>
</dbReference>
<protein>
    <recommendedName>
        <fullName evidence="3">DUF4393 domain-containing protein</fullName>
    </recommendedName>
</protein>
<proteinExistence type="predicted"/>
<evidence type="ECO:0000313" key="2">
    <source>
        <dbReference type="Proteomes" id="UP000006028"/>
    </source>
</evidence>
<dbReference type="AlphaFoldDB" id="E2ZIF4"/>
<evidence type="ECO:0008006" key="3">
    <source>
        <dbReference type="Google" id="ProtNLM"/>
    </source>
</evidence>
<dbReference type="HOGENOM" id="CLU_086036_0_0_9"/>
<organism evidence="1 2">
    <name type="scientific">Faecalibacterium cf. prausnitzii KLE1255</name>
    <dbReference type="NCBI Taxonomy" id="748224"/>
    <lineage>
        <taxon>Bacteria</taxon>
        <taxon>Bacillati</taxon>
        <taxon>Bacillota</taxon>
        <taxon>Clostridia</taxon>
        <taxon>Eubacteriales</taxon>
        <taxon>Oscillospiraceae</taxon>
        <taxon>Faecalibacterium</taxon>
    </lineage>
</organism>
<dbReference type="Pfam" id="PF14337">
    <property type="entry name" value="Abi_alpha"/>
    <property type="match status" value="1"/>
</dbReference>